<dbReference type="EMBL" id="JAUSVS010000009">
    <property type="protein sequence ID" value="MDQ0466168.1"/>
    <property type="molecule type" value="Genomic_DNA"/>
</dbReference>
<organism evidence="1 2">
    <name type="scientific">Caulobacter ginsengisoli</name>
    <dbReference type="NCBI Taxonomy" id="400775"/>
    <lineage>
        <taxon>Bacteria</taxon>
        <taxon>Pseudomonadati</taxon>
        <taxon>Pseudomonadota</taxon>
        <taxon>Alphaproteobacteria</taxon>
        <taxon>Caulobacterales</taxon>
        <taxon>Caulobacteraceae</taxon>
        <taxon>Caulobacter</taxon>
    </lineage>
</organism>
<gene>
    <name evidence="1" type="ORF">QO010_003961</name>
</gene>
<dbReference type="Proteomes" id="UP001228905">
    <property type="component" value="Unassembled WGS sequence"/>
</dbReference>
<evidence type="ECO:0000313" key="2">
    <source>
        <dbReference type="Proteomes" id="UP001228905"/>
    </source>
</evidence>
<name>A0ABU0IYB5_9CAUL</name>
<sequence length="227" mass="23485">MTSPAPTHRKFSFDTVFDAGGDVASAPPPARKKLFHPEEVEEIRAAAYAEGERSAVVLAEQEAAQAMGVLAQAAHAALSSLAAVAHEHRSQSAHLALAAARKIAGAALEQFPEAPVTAALEAMGREIEAEPRLLARVAPHLEARLQAALETTAAAMGFSGQITARGDADLPLGAFILDWGDGRCGFDPVAAAERVSQAVDAALAAEGLHAEPLISQAEIAQGDPDHV</sequence>
<dbReference type="RefSeq" id="WP_307352056.1">
    <property type="nucleotide sequence ID" value="NZ_JAUSVS010000009.1"/>
</dbReference>
<protein>
    <submittedName>
        <fullName evidence="1">Flagellar assembly protein FliH</fullName>
    </submittedName>
</protein>
<evidence type="ECO:0000313" key="1">
    <source>
        <dbReference type="EMBL" id="MDQ0466168.1"/>
    </source>
</evidence>
<comment type="caution">
    <text evidence="1">The sequence shown here is derived from an EMBL/GenBank/DDBJ whole genome shotgun (WGS) entry which is preliminary data.</text>
</comment>
<keyword evidence="1" id="KW-0282">Flagellum</keyword>
<accession>A0ABU0IYB5</accession>
<keyword evidence="1" id="KW-0969">Cilium</keyword>
<proteinExistence type="predicted"/>
<keyword evidence="2" id="KW-1185">Reference proteome</keyword>
<reference evidence="1 2" key="1">
    <citation type="submission" date="2023-07" db="EMBL/GenBank/DDBJ databases">
        <title>Genomic Encyclopedia of Type Strains, Phase IV (KMG-IV): sequencing the most valuable type-strain genomes for metagenomic binning, comparative biology and taxonomic classification.</title>
        <authorList>
            <person name="Goeker M."/>
        </authorList>
    </citation>
    <scope>NUCLEOTIDE SEQUENCE [LARGE SCALE GENOMIC DNA]</scope>
    <source>
        <strain evidence="1 2">DSM 18695</strain>
    </source>
</reference>
<keyword evidence="1" id="KW-0966">Cell projection</keyword>